<proteinExistence type="predicted"/>
<dbReference type="Proteomes" id="UP000477386">
    <property type="component" value="Unassembled WGS sequence"/>
</dbReference>
<keyword evidence="4" id="KW-1185">Reference proteome</keyword>
<feature type="region of interest" description="Disordered" evidence="2">
    <location>
        <begin position="113"/>
        <end position="140"/>
    </location>
</feature>
<evidence type="ECO:0000313" key="3">
    <source>
        <dbReference type="EMBL" id="NEU67091.1"/>
    </source>
</evidence>
<name>A0A6M0IIB0_9BACT</name>
<dbReference type="AlphaFoldDB" id="A0A6M0IIB0"/>
<sequence>MLKPTKTVAAVLAALFPTSEKAISEKLTQEEFDAFAGEAQETQNRLDAQAQGNEAVANDLTTANASLKEAQDKLTASEAALTKANNDLTAANNKVAELTPRATAWDAHKAALDGANVTGDSTNPKQKAETGLSEKEQASLDKKMELKAKYPGLMADIDVPVQD</sequence>
<dbReference type="RefSeq" id="WP_164036661.1">
    <property type="nucleotide sequence ID" value="NZ_JAAGNZ010000001.1"/>
</dbReference>
<organism evidence="3 4">
    <name type="scientific">Spirosoma agri</name>
    <dbReference type="NCBI Taxonomy" id="1987381"/>
    <lineage>
        <taxon>Bacteria</taxon>
        <taxon>Pseudomonadati</taxon>
        <taxon>Bacteroidota</taxon>
        <taxon>Cytophagia</taxon>
        <taxon>Cytophagales</taxon>
        <taxon>Cytophagaceae</taxon>
        <taxon>Spirosoma</taxon>
    </lineage>
</organism>
<protein>
    <submittedName>
        <fullName evidence="3">Uncharacterized protein</fullName>
    </submittedName>
</protein>
<feature type="coiled-coil region" evidence="1">
    <location>
        <begin position="53"/>
        <end position="94"/>
    </location>
</feature>
<keyword evidence="1" id="KW-0175">Coiled coil</keyword>
<evidence type="ECO:0000313" key="4">
    <source>
        <dbReference type="Proteomes" id="UP000477386"/>
    </source>
</evidence>
<evidence type="ECO:0000256" key="1">
    <source>
        <dbReference type="SAM" id="Coils"/>
    </source>
</evidence>
<feature type="compositionally biased region" description="Basic and acidic residues" evidence="2">
    <location>
        <begin position="126"/>
        <end position="140"/>
    </location>
</feature>
<comment type="caution">
    <text evidence="3">The sequence shown here is derived from an EMBL/GenBank/DDBJ whole genome shotgun (WGS) entry which is preliminary data.</text>
</comment>
<evidence type="ECO:0000256" key="2">
    <source>
        <dbReference type="SAM" id="MobiDB-lite"/>
    </source>
</evidence>
<accession>A0A6M0IIB0</accession>
<gene>
    <name evidence="3" type="ORF">GK091_09395</name>
</gene>
<dbReference type="EMBL" id="JAAGNZ010000001">
    <property type="protein sequence ID" value="NEU67091.1"/>
    <property type="molecule type" value="Genomic_DNA"/>
</dbReference>
<reference evidence="3 4" key="1">
    <citation type="submission" date="2020-02" db="EMBL/GenBank/DDBJ databases">
        <title>Draft genome sequence of two Spirosoma agri KCTC 52727 and Spirosoma terrae KCTC 52035.</title>
        <authorList>
            <person name="Rojas J."/>
            <person name="Ambika Manirajan B."/>
            <person name="Ratering S."/>
            <person name="Suarez C."/>
            <person name="Schnell S."/>
        </authorList>
    </citation>
    <scope>NUCLEOTIDE SEQUENCE [LARGE SCALE GENOMIC DNA]</scope>
    <source>
        <strain evidence="3 4">KCTC 52727</strain>
    </source>
</reference>